<organism evidence="2 3">
    <name type="scientific">Shimia abyssi</name>
    <dbReference type="NCBI Taxonomy" id="1662395"/>
    <lineage>
        <taxon>Bacteria</taxon>
        <taxon>Pseudomonadati</taxon>
        <taxon>Pseudomonadota</taxon>
        <taxon>Alphaproteobacteria</taxon>
        <taxon>Rhodobacterales</taxon>
        <taxon>Roseobacteraceae</taxon>
    </lineage>
</organism>
<dbReference type="OrthoDB" id="7639273at2"/>
<dbReference type="AlphaFoldDB" id="A0A2P8FG06"/>
<comment type="caution">
    <text evidence="2">The sequence shown here is derived from an EMBL/GenBank/DDBJ whole genome shotgun (WGS) entry which is preliminary data.</text>
</comment>
<protein>
    <submittedName>
        <fullName evidence="2">Uncharacterized protein</fullName>
    </submittedName>
</protein>
<keyword evidence="3" id="KW-1185">Reference proteome</keyword>
<evidence type="ECO:0000256" key="1">
    <source>
        <dbReference type="SAM" id="MobiDB-lite"/>
    </source>
</evidence>
<proteinExistence type="predicted"/>
<evidence type="ECO:0000313" key="3">
    <source>
        <dbReference type="Proteomes" id="UP000240418"/>
    </source>
</evidence>
<dbReference type="EMBL" id="PYGJ01000003">
    <property type="protein sequence ID" value="PSL20641.1"/>
    <property type="molecule type" value="Genomic_DNA"/>
</dbReference>
<name>A0A2P8FG06_9RHOB</name>
<accession>A0A2P8FG06</accession>
<gene>
    <name evidence="2" type="ORF">CLV88_103289</name>
</gene>
<dbReference type="Proteomes" id="UP000240418">
    <property type="component" value="Unassembled WGS sequence"/>
</dbReference>
<reference evidence="2 3" key="1">
    <citation type="submission" date="2018-03" db="EMBL/GenBank/DDBJ databases">
        <title>Genomic Encyclopedia of Archaeal and Bacterial Type Strains, Phase II (KMG-II): from individual species to whole genera.</title>
        <authorList>
            <person name="Goeker M."/>
        </authorList>
    </citation>
    <scope>NUCLEOTIDE SEQUENCE [LARGE SCALE GENOMIC DNA]</scope>
    <source>
        <strain evidence="2 3">DSM 100673</strain>
    </source>
</reference>
<sequence>MSLWKRLTYPFRPGPYRPLSTRQPKMEQRQVPLGMEATDLDAVESTIRQNQSLERSSNIFSRNRGSFTEAASRTIQQFKDDETYAAEYHRAYGKKD</sequence>
<feature type="region of interest" description="Disordered" evidence="1">
    <location>
        <begin position="15"/>
        <end position="37"/>
    </location>
</feature>
<evidence type="ECO:0000313" key="2">
    <source>
        <dbReference type="EMBL" id="PSL20641.1"/>
    </source>
</evidence>